<dbReference type="GO" id="GO:0071949">
    <property type="term" value="F:FAD binding"/>
    <property type="evidence" value="ECO:0007669"/>
    <property type="project" value="InterPro"/>
</dbReference>
<dbReference type="WBParaSite" id="SSLN_0001347501-mRNA-1">
    <property type="protein sequence ID" value="SSLN_0001347501-mRNA-1"/>
    <property type="gene ID" value="SSLN_0001347501"/>
</dbReference>
<dbReference type="PANTHER" id="PTHR43876">
    <property type="entry name" value="UBIQUINONE BIOSYNTHESIS MONOOXYGENASE COQ6, MITOCHONDRIAL"/>
    <property type="match status" value="1"/>
</dbReference>
<dbReference type="GO" id="GO:0005739">
    <property type="term" value="C:mitochondrion"/>
    <property type="evidence" value="ECO:0007669"/>
    <property type="project" value="TreeGrafter"/>
</dbReference>
<evidence type="ECO:0000313" key="3">
    <source>
        <dbReference type="WBParaSite" id="SSLN_0001347501-mRNA-1"/>
    </source>
</evidence>
<dbReference type="SUPFAM" id="SSF51905">
    <property type="entry name" value="FAD/NAD(P)-binding domain"/>
    <property type="match status" value="1"/>
</dbReference>
<evidence type="ECO:0000259" key="2">
    <source>
        <dbReference type="Pfam" id="PF01494"/>
    </source>
</evidence>
<accession>A0A183T926</accession>
<dbReference type="AlphaFoldDB" id="A0A183T926"/>
<protein>
    <submittedName>
        <fullName evidence="3">FAD_binding_3 domain-containing protein</fullName>
    </submittedName>
</protein>
<feature type="domain" description="FAD-binding" evidence="2">
    <location>
        <begin position="374"/>
        <end position="428"/>
    </location>
</feature>
<feature type="region of interest" description="Disordered" evidence="1">
    <location>
        <begin position="494"/>
        <end position="517"/>
    </location>
</feature>
<proteinExistence type="predicted"/>
<dbReference type="InterPro" id="IPR036188">
    <property type="entry name" value="FAD/NAD-bd_sf"/>
</dbReference>
<evidence type="ECO:0000256" key="1">
    <source>
        <dbReference type="SAM" id="MobiDB-lite"/>
    </source>
</evidence>
<organism evidence="3">
    <name type="scientific">Schistocephalus solidus</name>
    <name type="common">Tapeworm</name>
    <dbReference type="NCBI Taxonomy" id="70667"/>
    <lineage>
        <taxon>Eukaryota</taxon>
        <taxon>Metazoa</taxon>
        <taxon>Spiralia</taxon>
        <taxon>Lophotrochozoa</taxon>
        <taxon>Platyhelminthes</taxon>
        <taxon>Cestoda</taxon>
        <taxon>Eucestoda</taxon>
        <taxon>Diphyllobothriidea</taxon>
        <taxon>Diphyllobothriidae</taxon>
        <taxon>Schistocephalus</taxon>
    </lineage>
</organism>
<dbReference type="Pfam" id="PF01494">
    <property type="entry name" value="FAD_binding_3"/>
    <property type="match status" value="1"/>
</dbReference>
<dbReference type="PANTHER" id="PTHR43876:SF7">
    <property type="entry name" value="UBIQUINONE BIOSYNTHESIS MONOOXYGENASE COQ6, MITOCHONDRIAL"/>
    <property type="match status" value="1"/>
</dbReference>
<sequence>LWLVVEWWDSVSLQWLVMSVFGIIFEAAHPFLRSKRFLLLESGSKTQYKKEPNLRNRVVALTPISRRLFEGTLFLSSLSVDVGAWKTIEDNRFQPVKRMKIYEVGSNAKLLLERVNPDDDMGCIVENDLIISALEAVVDKAVKQSGTEAYPGSMEVMHNAVVEDIQLPKSYDAVDMPRLLVRDRASPSDAAIPIEASLLVGADGFRSKVRNVSDIHTVGWEHDQMAIVANLNLPDDYDPTIAWQRFTDTGPIALLPLGPKKCSTTWSTTKAEAKRLMNLDDKTFNEPAHRPSGLVPSIVAAVKLALPKSSQSFTPPKILGVDSNTRACFPLLFRHSSFYHAPRVALVGYVFFCSTKFHPLAVDSQTSVTSHFRDAAHRILPLSGQGVNMGFGDAASLAKHLNEALSEGADIASPRFLRAYTSDRQRSVVPMAAFVEFLQALYSPDATLGTLEPPSRSVLARLRLLSSTLGLSDAVLSIRGLGLDLVDSSHLVKPPANHPGERNCPGRSSAHSGGQLGARIQDDGQIHLLLERPPEGRATWRWHCAALSAAGHQRTPHDSVPAVSGKEIRHNRQSLHPLITRSDDLHALSAPVLKVDRITAFRDFHARIGIERAVWEKALSHHGFWVCNTEAFPYESAQNAAFSRNRLERRTALVARELARYKVDIAALNETRFSEQLEEVGAGYTSFWSGRLKTERLDAGVTFAIRNDIVGRLPCLPQGISDHRIGLRGRLLTWI</sequence>
<name>A0A183T926_SCHSO</name>
<dbReference type="InterPro" id="IPR002938">
    <property type="entry name" value="FAD-bd"/>
</dbReference>
<dbReference type="Gene3D" id="3.50.50.60">
    <property type="entry name" value="FAD/NAD(P)-binding domain"/>
    <property type="match status" value="2"/>
</dbReference>
<dbReference type="InterPro" id="IPR051205">
    <property type="entry name" value="UbiH/COQ6_monooxygenase"/>
</dbReference>
<reference evidence="3" key="1">
    <citation type="submission" date="2016-06" db="UniProtKB">
        <authorList>
            <consortium name="WormBaseParasite"/>
        </authorList>
    </citation>
    <scope>IDENTIFICATION</scope>
</reference>